<dbReference type="EMBL" id="JADBDZ010000001">
    <property type="protein sequence ID" value="MBE1533208.1"/>
    <property type="molecule type" value="Genomic_DNA"/>
</dbReference>
<dbReference type="Proteomes" id="UP000627838">
    <property type="component" value="Unassembled WGS sequence"/>
</dbReference>
<dbReference type="SUPFAM" id="SSF55874">
    <property type="entry name" value="ATPase domain of HSP90 chaperone/DNA topoisomerase II/histidine kinase"/>
    <property type="match status" value="1"/>
</dbReference>
<proteinExistence type="predicted"/>
<reference evidence="2 3" key="1">
    <citation type="submission" date="2020-10" db="EMBL/GenBank/DDBJ databases">
        <title>Sequencing the genomes of 1000 actinobacteria strains.</title>
        <authorList>
            <person name="Klenk H.-P."/>
        </authorList>
    </citation>
    <scope>NUCLEOTIDE SEQUENCE [LARGE SCALE GENOMIC DNA]</scope>
    <source>
        <strain evidence="2 3">DSM 46744</strain>
    </source>
</reference>
<dbReference type="RefSeq" id="WP_192759793.1">
    <property type="nucleotide sequence ID" value="NZ_JADBDZ010000001.1"/>
</dbReference>
<evidence type="ECO:0000313" key="2">
    <source>
        <dbReference type="EMBL" id="MBE1533208.1"/>
    </source>
</evidence>
<dbReference type="Pfam" id="PF13589">
    <property type="entry name" value="HATPase_c_3"/>
    <property type="match status" value="1"/>
</dbReference>
<sequence>MSGGELLDPYAGDLVESLRAFGYDLPTALADLIDNSITAGASTVRIAYCSDPGCSWVAVIDDGRGMEEEELREAMRFARSPTRERASGDLGRFGLGMKTASLSQARVLTVLSCGASGRLTARTWDIDEVAIRRQWYVRTDIDAEARTVLDQVGFAGPGTVVLWRRLDKLEEGAALRRRVQAASRELGLLFHRYLERGKLELVVGGAAVRPADPYLRGHVATQDRGIEVLEHDGHRIVVNPVVLPHPSRLDREDVERSRLPGGWLDRQGFYVYRGTRLIVPGGWLGFPGMNRSNHTRLARVAVMLPPGADLSWEVDVRKSFVRPPAPLADRLAELAEDVRERSTRVFTHRGSPVGPRKAGERVAPVWQQVRRLGRLEYRINREHPVVAAILAGADAERVEGLVRLVETYLPVEMPESREKQSAAGTEAESLTEEAERTLAGFREILQGLPSDPADRALLVEALAQSEPFNRYPGLVREIIEADMQKEA</sequence>
<feature type="region of interest" description="Disordered" evidence="1">
    <location>
        <begin position="414"/>
        <end position="433"/>
    </location>
</feature>
<organism evidence="2 3">
    <name type="scientific">Actinomadura algeriensis</name>
    <dbReference type="NCBI Taxonomy" id="1679523"/>
    <lineage>
        <taxon>Bacteria</taxon>
        <taxon>Bacillati</taxon>
        <taxon>Actinomycetota</taxon>
        <taxon>Actinomycetes</taxon>
        <taxon>Streptosporangiales</taxon>
        <taxon>Thermomonosporaceae</taxon>
        <taxon>Actinomadura</taxon>
    </lineage>
</organism>
<name>A0ABR9JS39_9ACTN</name>
<keyword evidence="3" id="KW-1185">Reference proteome</keyword>
<protein>
    <recommendedName>
        <fullName evidence="4">ATP-binding protein</fullName>
    </recommendedName>
</protein>
<evidence type="ECO:0000256" key="1">
    <source>
        <dbReference type="SAM" id="MobiDB-lite"/>
    </source>
</evidence>
<dbReference type="Gene3D" id="3.30.565.10">
    <property type="entry name" value="Histidine kinase-like ATPase, C-terminal domain"/>
    <property type="match status" value="1"/>
</dbReference>
<dbReference type="InterPro" id="IPR036890">
    <property type="entry name" value="HATPase_C_sf"/>
</dbReference>
<comment type="caution">
    <text evidence="2">The sequence shown here is derived from an EMBL/GenBank/DDBJ whole genome shotgun (WGS) entry which is preliminary data.</text>
</comment>
<evidence type="ECO:0000313" key="3">
    <source>
        <dbReference type="Proteomes" id="UP000627838"/>
    </source>
</evidence>
<evidence type="ECO:0008006" key="4">
    <source>
        <dbReference type="Google" id="ProtNLM"/>
    </source>
</evidence>
<gene>
    <name evidence="2" type="ORF">H4W34_003041</name>
</gene>
<accession>A0ABR9JS39</accession>